<dbReference type="InterPro" id="IPR012338">
    <property type="entry name" value="Beta-lactam/transpept-like"/>
</dbReference>
<feature type="domain" description="Peptidase S12 Pab87-related C-terminal" evidence="3">
    <location>
        <begin position="480"/>
        <end position="556"/>
    </location>
</feature>
<evidence type="ECO:0000259" key="3">
    <source>
        <dbReference type="Pfam" id="PF11954"/>
    </source>
</evidence>
<name>A0ABQ4V1Y9_9HYPH</name>
<dbReference type="SUPFAM" id="SSF56601">
    <property type="entry name" value="beta-lactamase/transpeptidase-like"/>
    <property type="match status" value="1"/>
</dbReference>
<dbReference type="InterPro" id="IPR050491">
    <property type="entry name" value="AmpC-like"/>
</dbReference>
<dbReference type="Gene3D" id="3.40.710.10">
    <property type="entry name" value="DD-peptidase/beta-lactamase superfamily"/>
    <property type="match status" value="1"/>
</dbReference>
<feature type="domain" description="Beta-lactamase-related" evidence="2">
    <location>
        <begin position="47"/>
        <end position="354"/>
    </location>
</feature>
<dbReference type="InterPro" id="IPR021860">
    <property type="entry name" value="Peptidase_S12_Pab87-rel_C"/>
</dbReference>
<gene>
    <name evidence="4" type="primary">dap</name>
    <name evidence="4" type="ORF">BGCPKDLD_4256</name>
</gene>
<comment type="caution">
    <text evidence="4">The sequence shown here is derived from an EMBL/GenBank/DDBJ whole genome shotgun (WGS) entry which is preliminary data.</text>
</comment>
<evidence type="ECO:0000256" key="1">
    <source>
        <dbReference type="SAM" id="MobiDB-lite"/>
    </source>
</evidence>
<dbReference type="Proteomes" id="UP001055093">
    <property type="component" value="Unassembled WGS sequence"/>
</dbReference>
<evidence type="ECO:0000313" key="5">
    <source>
        <dbReference type="Proteomes" id="UP001055093"/>
    </source>
</evidence>
<dbReference type="EMBL" id="BPRE01000016">
    <property type="protein sequence ID" value="GJE77649.1"/>
    <property type="molecule type" value="Genomic_DNA"/>
</dbReference>
<sequence length="604" mass="65999">MATHDATRHVRSPEPLHAGPLAALLAVFVLLPGPAGAAPAEYAKRAAALIEPYRESGLMSGVILVAKDGKPVFRQAYGWANREWNARNTPDTHFRIGSLTKQFTAAAILQLVEAGKLSLDDPVVRFYPEAPKAWEGVRLRHLLNHTSGIINYTALSDYLPAISRIERPPKALVELVTAEPLLFEPGARVEYSNTNYLLLGLAIEFASGEPYARYLSDHMLSPLGLKDTGYDDATVLLPRRAAGYRFGQGQWRNAAPMASSVAYAAGGLYSTVDDLLAWDEALFSGRVISDASRRMMFDDGGRGYGFGWYVGTAHGRRLWSHGGAVSGFLAMTDYYPQERLAVIVLANSENAPAQKMSRELAALWFGALDLPEPIVLEDMILERYAGIYRLGPRFFLELRRDGGRLMVQGTGQPANAFVPESDRTFFSRVIDARITLDTEPDGRPNGLVLHQNGRDRIAPRIDPAEAARILAEPRRSFAEVPVDPARLAPHAGRYALAPGLVLTIGLENGRLWAQATGEPRHLLHPEDERSFFMQDLDAQVTFEGDGAGRTTGLVLHRGGLDTPCPRIPESRPSPGRDAVPGRVKPDAAGTSSRSSGVARRSDRE</sequence>
<feature type="region of interest" description="Disordered" evidence="1">
    <location>
        <begin position="556"/>
        <end position="604"/>
    </location>
</feature>
<keyword evidence="5" id="KW-1185">Reference proteome</keyword>
<organism evidence="4 5">
    <name type="scientific">Methylorubrum suomiense</name>
    <dbReference type="NCBI Taxonomy" id="144191"/>
    <lineage>
        <taxon>Bacteria</taxon>
        <taxon>Pseudomonadati</taxon>
        <taxon>Pseudomonadota</taxon>
        <taxon>Alphaproteobacteria</taxon>
        <taxon>Hyphomicrobiales</taxon>
        <taxon>Methylobacteriaceae</taxon>
        <taxon>Methylorubrum</taxon>
    </lineage>
</organism>
<accession>A0ABQ4V1Y9</accession>
<dbReference type="InterPro" id="IPR001466">
    <property type="entry name" value="Beta-lactam-related"/>
</dbReference>
<proteinExistence type="predicted"/>
<reference evidence="4" key="2">
    <citation type="submission" date="2021-08" db="EMBL/GenBank/DDBJ databases">
        <authorList>
            <person name="Tani A."/>
            <person name="Ola A."/>
            <person name="Ogura Y."/>
            <person name="Katsura K."/>
            <person name="Hayashi T."/>
        </authorList>
    </citation>
    <scope>NUCLEOTIDE SEQUENCE</scope>
    <source>
        <strain evidence="4">DSM 14458</strain>
    </source>
</reference>
<dbReference type="PANTHER" id="PTHR46825">
    <property type="entry name" value="D-ALANYL-D-ALANINE-CARBOXYPEPTIDASE/ENDOPEPTIDASE AMPH"/>
    <property type="match status" value="1"/>
</dbReference>
<dbReference type="PANTHER" id="PTHR46825:SF9">
    <property type="entry name" value="BETA-LACTAMASE-RELATED DOMAIN-CONTAINING PROTEIN"/>
    <property type="match status" value="1"/>
</dbReference>
<evidence type="ECO:0000313" key="4">
    <source>
        <dbReference type="EMBL" id="GJE77649.1"/>
    </source>
</evidence>
<protein>
    <submittedName>
        <fullName evidence="4">D-aminopeptidase</fullName>
    </submittedName>
</protein>
<dbReference type="Pfam" id="PF00144">
    <property type="entry name" value="Beta-lactamase"/>
    <property type="match status" value="1"/>
</dbReference>
<evidence type="ECO:0000259" key="2">
    <source>
        <dbReference type="Pfam" id="PF00144"/>
    </source>
</evidence>
<dbReference type="Pfam" id="PF11954">
    <property type="entry name" value="DUF3471"/>
    <property type="match status" value="1"/>
</dbReference>
<reference evidence="4" key="1">
    <citation type="journal article" date="2021" name="Front. Microbiol.">
        <title>Comprehensive Comparative Genomics and Phenotyping of Methylobacterium Species.</title>
        <authorList>
            <person name="Alessa O."/>
            <person name="Ogura Y."/>
            <person name="Fujitani Y."/>
            <person name="Takami H."/>
            <person name="Hayashi T."/>
            <person name="Sahin N."/>
            <person name="Tani A."/>
        </authorList>
    </citation>
    <scope>NUCLEOTIDE SEQUENCE</scope>
    <source>
        <strain evidence="4">DSM 14458</strain>
    </source>
</reference>